<protein>
    <submittedName>
        <fullName evidence="1">Uncharacterized protein</fullName>
    </submittedName>
</protein>
<dbReference type="AlphaFoldDB" id="A0A8K1FG46"/>
<evidence type="ECO:0000313" key="1">
    <source>
        <dbReference type="EMBL" id="TMW62370.1"/>
    </source>
</evidence>
<dbReference type="Proteomes" id="UP000794436">
    <property type="component" value="Unassembled WGS sequence"/>
</dbReference>
<keyword evidence="2" id="KW-1185">Reference proteome</keyword>
<name>A0A8K1FG46_PYTOL</name>
<gene>
    <name evidence="1" type="ORF">Poli38472_009863</name>
</gene>
<comment type="caution">
    <text evidence="1">The sequence shown here is derived from an EMBL/GenBank/DDBJ whole genome shotgun (WGS) entry which is preliminary data.</text>
</comment>
<evidence type="ECO:0000313" key="2">
    <source>
        <dbReference type="Proteomes" id="UP000794436"/>
    </source>
</evidence>
<sequence length="135" mass="15133">MTMERRCHVRHEEREVVMRFSVDDAVEALLHAAIQRFEEENTTPGFDRKAMVGLRSLRLGKDLFLEACVDELVKDDDVLEMRPYTVTPPSASVQDSTLPSDGSLTMPCAEQQNALGMVLTSPGLFVLQILQALQK</sequence>
<accession>A0A8K1FG46</accession>
<organism evidence="1 2">
    <name type="scientific">Pythium oligandrum</name>
    <name type="common">Mycoparasitic fungus</name>
    <dbReference type="NCBI Taxonomy" id="41045"/>
    <lineage>
        <taxon>Eukaryota</taxon>
        <taxon>Sar</taxon>
        <taxon>Stramenopiles</taxon>
        <taxon>Oomycota</taxon>
        <taxon>Peronosporomycetes</taxon>
        <taxon>Pythiales</taxon>
        <taxon>Pythiaceae</taxon>
        <taxon>Pythium</taxon>
    </lineage>
</organism>
<proteinExistence type="predicted"/>
<reference evidence="1" key="1">
    <citation type="submission" date="2019-03" db="EMBL/GenBank/DDBJ databases">
        <title>Long read genome sequence of the mycoparasitic Pythium oligandrum ATCC 38472 isolated from sugarbeet rhizosphere.</title>
        <authorList>
            <person name="Gaulin E."/>
        </authorList>
    </citation>
    <scope>NUCLEOTIDE SEQUENCE</scope>
    <source>
        <strain evidence="1">ATCC 38472_TT</strain>
    </source>
</reference>
<dbReference type="EMBL" id="SPLM01000074">
    <property type="protein sequence ID" value="TMW62370.1"/>
    <property type="molecule type" value="Genomic_DNA"/>
</dbReference>